<sequence length="120" mass="12432">MKSSFSQQATVSLLLPPPAMFFKHLSAALVSLATIRVVSGTPYPRATCAGGQQVANAACCAWFPVLEDIVPNLFDNECGDDAHGALRLSFHDAIGFSPTGGGGGADGSIIVFQDTELTSC</sequence>
<feature type="site" description="Transition state stabilizer" evidence="3">
    <location>
        <position position="87"/>
    </location>
</feature>
<feature type="disulfide bond" evidence="4">
    <location>
        <begin position="48"/>
        <end position="60"/>
    </location>
</feature>
<keyword evidence="2" id="KW-0479">Metal-binding</keyword>
<dbReference type="SUPFAM" id="SSF48113">
    <property type="entry name" value="Heme-dependent peroxidases"/>
    <property type="match status" value="1"/>
</dbReference>
<evidence type="ECO:0000313" key="7">
    <source>
        <dbReference type="Proteomes" id="UP001362999"/>
    </source>
</evidence>
<feature type="binding site" evidence="2">
    <location>
        <position position="106"/>
    </location>
    <ligand>
        <name>Ca(2+)</name>
        <dbReference type="ChEBI" id="CHEBI:29108"/>
        <label>1</label>
    </ligand>
</feature>
<evidence type="ECO:0000313" key="6">
    <source>
        <dbReference type="EMBL" id="KAK7050750.1"/>
    </source>
</evidence>
<dbReference type="InterPro" id="IPR010255">
    <property type="entry name" value="Haem_peroxidase_sf"/>
</dbReference>
<evidence type="ECO:0000256" key="2">
    <source>
        <dbReference type="PIRSR" id="PIRSR601621-2"/>
    </source>
</evidence>
<evidence type="ECO:0008006" key="8">
    <source>
        <dbReference type="Google" id="ProtNLM"/>
    </source>
</evidence>
<dbReference type="InterPro" id="IPR019794">
    <property type="entry name" value="Peroxidases_AS"/>
</dbReference>
<dbReference type="Proteomes" id="UP001362999">
    <property type="component" value="Unassembled WGS sequence"/>
</dbReference>
<keyword evidence="2" id="KW-0106">Calcium</keyword>
<evidence type="ECO:0000256" key="4">
    <source>
        <dbReference type="PIRSR" id="PIRSR601621-4"/>
    </source>
</evidence>
<keyword evidence="4" id="KW-1015">Disulfide bond</keyword>
<accession>A0AAW0DHR4</accession>
<dbReference type="GO" id="GO:0004601">
    <property type="term" value="F:peroxidase activity"/>
    <property type="evidence" value="ECO:0007669"/>
    <property type="project" value="InterPro"/>
</dbReference>
<dbReference type="EMBL" id="JAWWNJ010000008">
    <property type="protein sequence ID" value="KAK7050750.1"/>
    <property type="molecule type" value="Genomic_DNA"/>
</dbReference>
<dbReference type="PROSITE" id="PS00436">
    <property type="entry name" value="PEROXIDASE_2"/>
    <property type="match status" value="1"/>
</dbReference>
<protein>
    <recommendedName>
        <fullName evidence="8">Peroxidase</fullName>
    </recommendedName>
</protein>
<feature type="chain" id="PRO_5043844278" description="Peroxidase" evidence="5">
    <location>
        <begin position="41"/>
        <end position="120"/>
    </location>
</feature>
<evidence type="ECO:0000256" key="3">
    <source>
        <dbReference type="PIRSR" id="PIRSR601621-3"/>
    </source>
</evidence>
<evidence type="ECO:0000256" key="5">
    <source>
        <dbReference type="SAM" id="SignalP"/>
    </source>
</evidence>
<dbReference type="AlphaFoldDB" id="A0AAW0DHR4"/>
<gene>
    <name evidence="6" type="ORF">R3P38DRAFT_3256659</name>
</gene>
<name>A0AAW0DHR4_9AGAR</name>
<keyword evidence="5" id="KW-0732">Signal</keyword>
<dbReference type="PRINTS" id="PR00462">
    <property type="entry name" value="LIGNINASE"/>
</dbReference>
<dbReference type="InterPro" id="IPR001621">
    <property type="entry name" value="Ligninase"/>
</dbReference>
<comment type="cofactor">
    <cofactor evidence="2">
        <name>Ca(2+)</name>
        <dbReference type="ChEBI" id="CHEBI:29108"/>
    </cofactor>
    <text evidence="2">Binds 2 calcium ions per subunit.</text>
</comment>
<dbReference type="GO" id="GO:0006979">
    <property type="term" value="P:response to oxidative stress"/>
    <property type="evidence" value="ECO:0007669"/>
    <property type="project" value="InterPro"/>
</dbReference>
<feature type="binding site" evidence="2">
    <location>
        <position position="108"/>
    </location>
    <ligand>
        <name>Ca(2+)</name>
        <dbReference type="ChEBI" id="CHEBI:29108"/>
        <label>1</label>
    </ligand>
</feature>
<evidence type="ECO:0000256" key="1">
    <source>
        <dbReference type="PIRSR" id="PIRSR601621-1"/>
    </source>
</evidence>
<feature type="binding site" evidence="2">
    <location>
        <position position="104"/>
    </location>
    <ligand>
        <name>Ca(2+)</name>
        <dbReference type="ChEBI" id="CHEBI:29108"/>
        <label>1</label>
    </ligand>
</feature>
<dbReference type="GO" id="GO:0020037">
    <property type="term" value="F:heme binding"/>
    <property type="evidence" value="ECO:0007669"/>
    <property type="project" value="InterPro"/>
</dbReference>
<comment type="caution">
    <text evidence="6">The sequence shown here is derived from an EMBL/GenBank/DDBJ whole genome shotgun (WGS) entry which is preliminary data.</text>
</comment>
<proteinExistence type="predicted"/>
<reference evidence="6 7" key="1">
    <citation type="journal article" date="2024" name="J Genomics">
        <title>Draft genome sequencing and assembly of Favolaschia claudopus CIRM-BRFM 2984 isolated from oak limbs.</title>
        <authorList>
            <person name="Navarro D."/>
            <person name="Drula E."/>
            <person name="Chaduli D."/>
            <person name="Cazenave R."/>
            <person name="Ahrendt S."/>
            <person name="Wang J."/>
            <person name="Lipzen A."/>
            <person name="Daum C."/>
            <person name="Barry K."/>
            <person name="Grigoriev I.V."/>
            <person name="Favel A."/>
            <person name="Rosso M.N."/>
            <person name="Martin F."/>
        </authorList>
    </citation>
    <scope>NUCLEOTIDE SEQUENCE [LARGE SCALE GENOMIC DNA]</scope>
    <source>
        <strain evidence="6 7">CIRM-BRFM 2984</strain>
    </source>
</reference>
<dbReference type="GO" id="GO:0046872">
    <property type="term" value="F:metal ion binding"/>
    <property type="evidence" value="ECO:0007669"/>
    <property type="project" value="UniProtKB-KW"/>
</dbReference>
<dbReference type="Gene3D" id="1.10.520.10">
    <property type="match status" value="1"/>
</dbReference>
<keyword evidence="7" id="KW-1185">Reference proteome</keyword>
<feature type="binding site" evidence="2">
    <location>
        <position position="92"/>
    </location>
    <ligand>
        <name>Ca(2+)</name>
        <dbReference type="ChEBI" id="CHEBI:29108"/>
        <label>1</label>
    </ligand>
</feature>
<organism evidence="6 7">
    <name type="scientific">Favolaschia claudopus</name>
    <dbReference type="NCBI Taxonomy" id="2862362"/>
    <lineage>
        <taxon>Eukaryota</taxon>
        <taxon>Fungi</taxon>
        <taxon>Dikarya</taxon>
        <taxon>Basidiomycota</taxon>
        <taxon>Agaricomycotina</taxon>
        <taxon>Agaricomycetes</taxon>
        <taxon>Agaricomycetidae</taxon>
        <taxon>Agaricales</taxon>
        <taxon>Marasmiineae</taxon>
        <taxon>Mycenaceae</taxon>
        <taxon>Favolaschia</taxon>
    </lineage>
</organism>
<feature type="signal peptide" evidence="5">
    <location>
        <begin position="1"/>
        <end position="40"/>
    </location>
</feature>
<feature type="active site" description="Proton acceptor" evidence="1">
    <location>
        <position position="91"/>
    </location>
</feature>